<evidence type="ECO:0000256" key="3">
    <source>
        <dbReference type="PROSITE-ProRule" id="PRU00221"/>
    </source>
</evidence>
<evidence type="ECO:0000256" key="2">
    <source>
        <dbReference type="ARBA" id="ARBA00022737"/>
    </source>
</evidence>
<reference evidence="4 5" key="1">
    <citation type="journal article" date="2018" name="Front. Plant Sci.">
        <title>Red Clover (Trifolium pratense) and Zigzag Clover (T. medium) - A Picture of Genomic Similarities and Differences.</title>
        <authorList>
            <person name="Dluhosova J."/>
            <person name="Istvanek J."/>
            <person name="Nedelnik J."/>
            <person name="Repkova J."/>
        </authorList>
    </citation>
    <scope>NUCLEOTIDE SEQUENCE [LARGE SCALE GENOMIC DNA]</scope>
    <source>
        <strain evidence="5">cv. 10/8</strain>
        <tissue evidence="4">Leaf</tissue>
    </source>
</reference>
<name>A0A392N1D1_9FABA</name>
<feature type="repeat" description="WD" evidence="3">
    <location>
        <begin position="26"/>
        <end position="67"/>
    </location>
</feature>
<dbReference type="PROSITE" id="PS00678">
    <property type="entry name" value="WD_REPEATS_1"/>
    <property type="match status" value="1"/>
</dbReference>
<feature type="non-terminal residue" evidence="4">
    <location>
        <position position="133"/>
    </location>
</feature>
<keyword evidence="2" id="KW-0677">Repeat</keyword>
<dbReference type="PROSITE" id="PS50082">
    <property type="entry name" value="WD_REPEATS_2"/>
    <property type="match status" value="3"/>
</dbReference>
<evidence type="ECO:0000313" key="5">
    <source>
        <dbReference type="Proteomes" id="UP000265520"/>
    </source>
</evidence>
<dbReference type="Proteomes" id="UP000265520">
    <property type="component" value="Unassembled WGS sequence"/>
</dbReference>
<organism evidence="4 5">
    <name type="scientific">Trifolium medium</name>
    <dbReference type="NCBI Taxonomy" id="97028"/>
    <lineage>
        <taxon>Eukaryota</taxon>
        <taxon>Viridiplantae</taxon>
        <taxon>Streptophyta</taxon>
        <taxon>Embryophyta</taxon>
        <taxon>Tracheophyta</taxon>
        <taxon>Spermatophyta</taxon>
        <taxon>Magnoliopsida</taxon>
        <taxon>eudicotyledons</taxon>
        <taxon>Gunneridae</taxon>
        <taxon>Pentapetalae</taxon>
        <taxon>rosids</taxon>
        <taxon>fabids</taxon>
        <taxon>Fabales</taxon>
        <taxon>Fabaceae</taxon>
        <taxon>Papilionoideae</taxon>
        <taxon>50 kb inversion clade</taxon>
        <taxon>NPAAA clade</taxon>
        <taxon>Hologalegina</taxon>
        <taxon>IRL clade</taxon>
        <taxon>Trifolieae</taxon>
        <taxon>Trifolium</taxon>
    </lineage>
</organism>
<dbReference type="PANTHER" id="PTHR44376">
    <property type="entry name" value="TRANSCRIPTIONAL REGULATOR OF FILAMENTOUS GROWTH FLO8"/>
    <property type="match status" value="1"/>
</dbReference>
<protein>
    <submittedName>
        <fullName evidence="4">Transcriptional corepressor LEUNIG-like</fullName>
    </submittedName>
</protein>
<dbReference type="GO" id="GO:0003714">
    <property type="term" value="F:transcription corepressor activity"/>
    <property type="evidence" value="ECO:0007669"/>
    <property type="project" value="InterPro"/>
</dbReference>
<dbReference type="InterPro" id="IPR015943">
    <property type="entry name" value="WD40/YVTN_repeat-like_dom_sf"/>
</dbReference>
<dbReference type="EMBL" id="LXQA010024834">
    <property type="protein sequence ID" value="MCH93392.1"/>
    <property type="molecule type" value="Genomic_DNA"/>
</dbReference>
<keyword evidence="1 3" id="KW-0853">WD repeat</keyword>
<comment type="caution">
    <text evidence="4">The sequence shown here is derived from an EMBL/GenBank/DDBJ whole genome shotgun (WGS) entry which is preliminary data.</text>
</comment>
<dbReference type="PROSITE" id="PS50294">
    <property type="entry name" value="WD_REPEATS_REGION"/>
    <property type="match status" value="3"/>
</dbReference>
<dbReference type="InterPro" id="IPR036322">
    <property type="entry name" value="WD40_repeat_dom_sf"/>
</dbReference>
<keyword evidence="5" id="KW-1185">Reference proteome</keyword>
<evidence type="ECO:0000256" key="1">
    <source>
        <dbReference type="ARBA" id="ARBA00022574"/>
    </source>
</evidence>
<dbReference type="InterPro" id="IPR019775">
    <property type="entry name" value="WD40_repeat_CS"/>
</dbReference>
<dbReference type="SMART" id="SM00320">
    <property type="entry name" value="WD40"/>
    <property type="match status" value="2"/>
</dbReference>
<dbReference type="Pfam" id="PF00400">
    <property type="entry name" value="WD40"/>
    <property type="match status" value="3"/>
</dbReference>
<dbReference type="InterPro" id="IPR001680">
    <property type="entry name" value="WD40_rpt"/>
</dbReference>
<proteinExistence type="predicted"/>
<dbReference type="PANTHER" id="PTHR44376:SF8">
    <property type="entry name" value="TRANSCRIPTIONAL COREPRESSOR LEUNIG-LIKE"/>
    <property type="match status" value="1"/>
</dbReference>
<evidence type="ECO:0000313" key="4">
    <source>
        <dbReference type="EMBL" id="MCH93392.1"/>
    </source>
</evidence>
<dbReference type="InterPro" id="IPR044716">
    <property type="entry name" value="LEUNIG-like"/>
</dbReference>
<feature type="repeat" description="WD" evidence="3">
    <location>
        <begin position="1"/>
        <end position="15"/>
    </location>
</feature>
<gene>
    <name evidence="4" type="ORF">A2U01_0014341</name>
</gene>
<dbReference type="Gene3D" id="2.130.10.10">
    <property type="entry name" value="YVTN repeat-like/Quinoprotein amine dehydrogenase"/>
    <property type="match status" value="1"/>
</dbReference>
<sequence>MFATSSADKTVKVWDAKRPARSLFSFVGHNGSVRSLDFNPFEESLCSSGNDDEIKVWDLNRKCMIASSKEGGSKVRFQPGSGNLLAVAKRNVITILEFQSMRVKYRLQGHTKNIRSLCWSATGKTIASVSEDA</sequence>
<dbReference type="AlphaFoldDB" id="A0A392N1D1"/>
<feature type="repeat" description="WD" evidence="3">
    <location>
        <begin position="107"/>
        <end position="133"/>
    </location>
</feature>
<dbReference type="SUPFAM" id="SSF50978">
    <property type="entry name" value="WD40 repeat-like"/>
    <property type="match status" value="1"/>
</dbReference>
<accession>A0A392N1D1</accession>